<evidence type="ECO:0000313" key="4">
    <source>
        <dbReference type="EMBL" id="KAK2161900.1"/>
    </source>
</evidence>
<dbReference type="InterPro" id="IPR051681">
    <property type="entry name" value="Ser/Thr_Kinases-Pseudokinases"/>
</dbReference>
<evidence type="ECO:0000259" key="3">
    <source>
        <dbReference type="PROSITE" id="PS50011"/>
    </source>
</evidence>
<dbReference type="GO" id="GO:0005524">
    <property type="term" value="F:ATP binding"/>
    <property type="evidence" value="ECO:0007669"/>
    <property type="project" value="InterPro"/>
</dbReference>
<dbReference type="InterPro" id="IPR000719">
    <property type="entry name" value="Prot_kinase_dom"/>
</dbReference>
<dbReference type="SUPFAM" id="SSF48403">
    <property type="entry name" value="Ankyrin repeat"/>
    <property type="match status" value="1"/>
</dbReference>
<dbReference type="EMBL" id="JAODUP010000108">
    <property type="protein sequence ID" value="KAK2161900.1"/>
    <property type="molecule type" value="Genomic_DNA"/>
</dbReference>
<dbReference type="GO" id="GO:0034446">
    <property type="term" value="P:substrate adhesion-dependent cell spreading"/>
    <property type="evidence" value="ECO:0007669"/>
    <property type="project" value="TreeGrafter"/>
</dbReference>
<dbReference type="InterPro" id="IPR001245">
    <property type="entry name" value="Ser-Thr/Tyr_kinase_cat_dom"/>
</dbReference>
<dbReference type="SUPFAM" id="SSF56112">
    <property type="entry name" value="Protein kinase-like (PK-like)"/>
    <property type="match status" value="1"/>
</dbReference>
<feature type="repeat" description="ANK" evidence="2">
    <location>
        <begin position="99"/>
        <end position="131"/>
    </location>
</feature>
<dbReference type="InterPro" id="IPR036770">
    <property type="entry name" value="Ankyrin_rpt-contain_sf"/>
</dbReference>
<dbReference type="GO" id="GO:0007160">
    <property type="term" value="P:cell-matrix adhesion"/>
    <property type="evidence" value="ECO:0007669"/>
    <property type="project" value="TreeGrafter"/>
</dbReference>
<reference evidence="4" key="1">
    <citation type="journal article" date="2023" name="Mol. Biol. Evol.">
        <title>Third-Generation Sequencing Reveals the Adaptive Role of the Epigenome in Three Deep-Sea Polychaetes.</title>
        <authorList>
            <person name="Perez M."/>
            <person name="Aroh O."/>
            <person name="Sun Y."/>
            <person name="Lan Y."/>
            <person name="Juniper S.K."/>
            <person name="Young C.R."/>
            <person name="Angers B."/>
            <person name="Qian P.Y."/>
        </authorList>
    </citation>
    <scope>NUCLEOTIDE SEQUENCE</scope>
    <source>
        <strain evidence="4">P08H-3</strain>
    </source>
</reference>
<dbReference type="PROSITE" id="PS50011">
    <property type="entry name" value="PROTEIN_KINASE_DOM"/>
    <property type="match status" value="1"/>
</dbReference>
<name>A0AAD9K027_9ANNE</name>
<dbReference type="Gene3D" id="3.30.200.20">
    <property type="entry name" value="Phosphorylase Kinase, domain 1"/>
    <property type="match status" value="1"/>
</dbReference>
<keyword evidence="5" id="KW-1185">Reference proteome</keyword>
<evidence type="ECO:0000256" key="2">
    <source>
        <dbReference type="PROSITE-ProRule" id="PRU00023"/>
    </source>
</evidence>
<dbReference type="FunFam" id="1.25.40.20:FF:000050">
    <property type="entry name" value="integrin-linked protein kinase"/>
    <property type="match status" value="1"/>
</dbReference>
<dbReference type="PANTHER" id="PTHR44329:SF57">
    <property type="entry name" value="INTEGRIN-LINKED PROTEIN KINASE"/>
    <property type="match status" value="1"/>
</dbReference>
<dbReference type="PANTHER" id="PTHR44329">
    <property type="entry name" value="SERINE/THREONINE-PROTEIN KINASE TNNI3K-RELATED"/>
    <property type="match status" value="1"/>
</dbReference>
<dbReference type="FunFam" id="3.30.200.20:FF:000245">
    <property type="entry name" value="Integrin-linked protein kinase"/>
    <property type="match status" value="1"/>
</dbReference>
<dbReference type="PIRSF" id="PIRSF000654">
    <property type="entry name" value="Integrin-linked_kinase"/>
    <property type="match status" value="1"/>
</dbReference>
<dbReference type="PROSITE" id="PS50088">
    <property type="entry name" value="ANK_REPEAT"/>
    <property type="match status" value="3"/>
</dbReference>
<organism evidence="4 5">
    <name type="scientific">Paralvinella palmiformis</name>
    <dbReference type="NCBI Taxonomy" id="53620"/>
    <lineage>
        <taxon>Eukaryota</taxon>
        <taxon>Metazoa</taxon>
        <taxon>Spiralia</taxon>
        <taxon>Lophotrochozoa</taxon>
        <taxon>Annelida</taxon>
        <taxon>Polychaeta</taxon>
        <taxon>Sedentaria</taxon>
        <taxon>Canalipalpata</taxon>
        <taxon>Terebellida</taxon>
        <taxon>Terebelliformia</taxon>
        <taxon>Alvinellidae</taxon>
        <taxon>Paralvinella</taxon>
    </lineage>
</organism>
<accession>A0AAD9K027</accession>
<dbReference type="GO" id="GO:0005925">
    <property type="term" value="C:focal adhesion"/>
    <property type="evidence" value="ECO:0007669"/>
    <property type="project" value="TreeGrafter"/>
</dbReference>
<dbReference type="GO" id="GO:0001725">
    <property type="term" value="C:stress fiber"/>
    <property type="evidence" value="ECO:0007669"/>
    <property type="project" value="TreeGrafter"/>
</dbReference>
<dbReference type="Pfam" id="PF07714">
    <property type="entry name" value="PK_Tyr_Ser-Thr"/>
    <property type="match status" value="1"/>
</dbReference>
<gene>
    <name evidence="4" type="ORF">LSH36_108g07140</name>
</gene>
<keyword evidence="2" id="KW-0040">ANK repeat</keyword>
<dbReference type="SMART" id="SM00248">
    <property type="entry name" value="ANK"/>
    <property type="match status" value="3"/>
</dbReference>
<proteinExistence type="inferred from homology"/>
<dbReference type="Gene3D" id="1.25.40.20">
    <property type="entry name" value="Ankyrin repeat-containing domain"/>
    <property type="match status" value="1"/>
</dbReference>
<dbReference type="Pfam" id="PF12796">
    <property type="entry name" value="Ank_2"/>
    <property type="match status" value="1"/>
</dbReference>
<comment type="similarity">
    <text evidence="1">Belongs to the protein kinase superfamily. TKL Ser/Thr protein kinase family.</text>
</comment>
<dbReference type="Gene3D" id="1.10.510.10">
    <property type="entry name" value="Transferase(Phosphotransferase) domain 1"/>
    <property type="match status" value="1"/>
</dbReference>
<sequence length="478" mass="54529">MEDIYTWVREGNAFQVRMWLDNTENDLNQGDDHQFSLLHWAAREGRTNICEMLINRGARINATNMGDDTALHLAAAHGNYDTVVLLLHNKANINSVNEHGNTPLHYACFWGYAEIAEHLANNGALVNMANEFGKTPLDHAQPHLAHLLKERAVSLGQDMRKIPFQDRSWLGYQTRSRDATLSKHSGINFEHLHFTTRIMSTKSAELWKGRWQKNDIVAKILNRVCSDRNLRDFKEEYPRLRIFNHPNILPVLGGCMDPKSRSLVIISQWMKFRTLYDVLHGETNIVVDQNQALRFALDIARGMDFLHSLDPMIPRMKLNSKHVMIDEDLAKINIDDPKYQMKAHNGGIVSGIDEDLTAKINMADYTFTFHDVGKEYNPAWLAPEALQRKPEDINQRAADMWSYAVLLWELATREVPFADMSPSETGMKVALEGLRVTIPPGTSAHLSRLIKICMNEDPGKRPKFDMVIPILEKMKAAS</sequence>
<dbReference type="GO" id="GO:0007229">
    <property type="term" value="P:integrin-mediated signaling pathway"/>
    <property type="evidence" value="ECO:0007669"/>
    <property type="project" value="TreeGrafter"/>
</dbReference>
<dbReference type="AlphaFoldDB" id="A0AAD9K027"/>
<dbReference type="InterPro" id="IPR002110">
    <property type="entry name" value="Ankyrin_rpt"/>
</dbReference>
<protein>
    <recommendedName>
        <fullName evidence="3">Protein kinase domain-containing protein</fullName>
    </recommendedName>
</protein>
<dbReference type="Proteomes" id="UP001208570">
    <property type="component" value="Unassembled WGS sequence"/>
</dbReference>
<dbReference type="InterPro" id="IPR011009">
    <property type="entry name" value="Kinase-like_dom_sf"/>
</dbReference>
<evidence type="ECO:0000256" key="1">
    <source>
        <dbReference type="ARBA" id="ARBA00005843"/>
    </source>
</evidence>
<feature type="domain" description="Protein kinase" evidence="3">
    <location>
        <begin position="192"/>
        <end position="471"/>
    </location>
</feature>
<dbReference type="Pfam" id="PF00023">
    <property type="entry name" value="Ank"/>
    <property type="match status" value="1"/>
</dbReference>
<comment type="caution">
    <text evidence="4">The sequence shown here is derived from an EMBL/GenBank/DDBJ whole genome shotgun (WGS) entry which is preliminary data.</text>
</comment>
<dbReference type="PROSITE" id="PS50297">
    <property type="entry name" value="ANK_REP_REGION"/>
    <property type="match status" value="3"/>
</dbReference>
<dbReference type="GO" id="GO:0004674">
    <property type="term" value="F:protein serine/threonine kinase activity"/>
    <property type="evidence" value="ECO:0007669"/>
    <property type="project" value="TreeGrafter"/>
</dbReference>
<feature type="repeat" description="ANK" evidence="2">
    <location>
        <begin position="66"/>
        <end position="98"/>
    </location>
</feature>
<evidence type="ECO:0000313" key="5">
    <source>
        <dbReference type="Proteomes" id="UP001208570"/>
    </source>
</evidence>
<feature type="repeat" description="ANK" evidence="2">
    <location>
        <begin position="33"/>
        <end position="65"/>
    </location>
</feature>